<dbReference type="PANTHER" id="PTHR10587">
    <property type="entry name" value="GLYCOSYL TRANSFERASE-RELATED"/>
    <property type="match status" value="1"/>
</dbReference>
<dbReference type="InterPro" id="IPR050248">
    <property type="entry name" value="Polysacc_deacetylase_ArnD"/>
</dbReference>
<dbReference type="PANTHER" id="PTHR10587:SF133">
    <property type="entry name" value="CHITIN DEACETYLASE 1-RELATED"/>
    <property type="match status" value="1"/>
</dbReference>
<dbReference type="InterPro" id="IPR002509">
    <property type="entry name" value="NODB_dom"/>
</dbReference>
<accession>A0A951MIK8</accession>
<keyword evidence="2" id="KW-0378">Hydrolase</keyword>
<evidence type="ECO:0000313" key="5">
    <source>
        <dbReference type="Proteomes" id="UP000727490"/>
    </source>
</evidence>
<dbReference type="EMBL" id="RPHB01000014">
    <property type="protein sequence ID" value="MBW3470365.1"/>
    <property type="molecule type" value="Genomic_DNA"/>
</dbReference>
<reference evidence="4 5" key="1">
    <citation type="journal article" date="2020" name="Syst. Appl. Microbiol.">
        <title>Arthrospiribacter ruber gen. nov., sp. nov., a novel bacterium isolated from Arthrospira cultures.</title>
        <authorList>
            <person name="Waleron M."/>
            <person name="Misztak A."/>
            <person name="Waleron M.M."/>
            <person name="Furmaniak M."/>
            <person name="Mrozik A."/>
            <person name="Waleron K."/>
        </authorList>
    </citation>
    <scope>NUCLEOTIDE SEQUENCE [LARGE SCALE GENOMIC DNA]</scope>
    <source>
        <strain evidence="4 5">DPMB0001</strain>
    </source>
</reference>
<evidence type="ECO:0000313" key="4">
    <source>
        <dbReference type="EMBL" id="MBW3470365.1"/>
    </source>
</evidence>
<comment type="caution">
    <text evidence="4">The sequence shown here is derived from an EMBL/GenBank/DDBJ whole genome shotgun (WGS) entry which is preliminary data.</text>
</comment>
<name>A0A951MIK8_9BACT</name>
<evidence type="ECO:0000256" key="2">
    <source>
        <dbReference type="ARBA" id="ARBA00022801"/>
    </source>
</evidence>
<keyword evidence="5" id="KW-1185">Reference proteome</keyword>
<dbReference type="GO" id="GO:0016810">
    <property type="term" value="F:hydrolase activity, acting on carbon-nitrogen (but not peptide) bonds"/>
    <property type="evidence" value="ECO:0007669"/>
    <property type="project" value="InterPro"/>
</dbReference>
<dbReference type="GO" id="GO:0046872">
    <property type="term" value="F:metal ion binding"/>
    <property type="evidence" value="ECO:0007669"/>
    <property type="project" value="UniProtKB-KW"/>
</dbReference>
<dbReference type="RefSeq" id="WP_219294112.1">
    <property type="nucleotide sequence ID" value="NZ_RPHB01000014.1"/>
</dbReference>
<organism evidence="4 5">
    <name type="scientific">Arthrospiribacter ruber</name>
    <dbReference type="NCBI Taxonomy" id="2487934"/>
    <lineage>
        <taxon>Bacteria</taxon>
        <taxon>Pseudomonadati</taxon>
        <taxon>Bacteroidota</taxon>
        <taxon>Cytophagia</taxon>
        <taxon>Cytophagales</taxon>
        <taxon>Cyclobacteriaceae</taxon>
        <taxon>Arthrospiribacter</taxon>
    </lineage>
</organism>
<dbReference type="Proteomes" id="UP000727490">
    <property type="component" value="Unassembled WGS sequence"/>
</dbReference>
<keyword evidence="1" id="KW-0479">Metal-binding</keyword>
<dbReference type="GO" id="GO:0016020">
    <property type="term" value="C:membrane"/>
    <property type="evidence" value="ECO:0007669"/>
    <property type="project" value="TreeGrafter"/>
</dbReference>
<proteinExistence type="predicted"/>
<feature type="domain" description="NodB homology" evidence="3">
    <location>
        <begin position="27"/>
        <end position="207"/>
    </location>
</feature>
<dbReference type="Pfam" id="PF01522">
    <property type="entry name" value="Polysacc_deac_1"/>
    <property type="match status" value="1"/>
</dbReference>
<dbReference type="AlphaFoldDB" id="A0A951MIK8"/>
<dbReference type="PROSITE" id="PS51677">
    <property type="entry name" value="NODB"/>
    <property type="match status" value="1"/>
</dbReference>
<gene>
    <name evidence="4" type="ORF">EGN73_21510</name>
</gene>
<dbReference type="GO" id="GO:0005975">
    <property type="term" value="P:carbohydrate metabolic process"/>
    <property type="evidence" value="ECO:0007669"/>
    <property type="project" value="InterPro"/>
</dbReference>
<protein>
    <submittedName>
        <fullName evidence="4">Polysaccharide deacetylase family protein</fullName>
    </submittedName>
</protein>
<sequence>MVLIHHVPSLIPAVFSKLLWHKERDQNRIYLTFDDGPVPGVTDFVLDELGKRDQKATFFMVGDNVRKHPELAEKIGKSPHGVGNHTYHHLDGFRTPNKQYYKDVMDCSTVLQETVGRDVQLFRPPYGRITVSQQRMLEGDFQLVMWDVLSGDYDPDISPKKCLSKTKKYSRKGSIVLFHDQLKTDQMIRKILPQYLDFIQNQGFETAVL</sequence>
<evidence type="ECO:0000259" key="3">
    <source>
        <dbReference type="PROSITE" id="PS51677"/>
    </source>
</evidence>
<evidence type="ECO:0000256" key="1">
    <source>
        <dbReference type="ARBA" id="ARBA00022723"/>
    </source>
</evidence>